<dbReference type="Proteomes" id="UP001527925">
    <property type="component" value="Unassembled WGS sequence"/>
</dbReference>
<dbReference type="InterPro" id="IPR018247">
    <property type="entry name" value="EF_Hand_1_Ca_BS"/>
</dbReference>
<evidence type="ECO:0000256" key="4">
    <source>
        <dbReference type="PROSITE-ProRule" id="PRU00221"/>
    </source>
</evidence>
<keyword evidence="3" id="KW-0106">Calcium</keyword>
<evidence type="ECO:0000256" key="1">
    <source>
        <dbReference type="ARBA" id="ARBA00022574"/>
    </source>
</evidence>
<evidence type="ECO:0000256" key="3">
    <source>
        <dbReference type="ARBA" id="ARBA00022837"/>
    </source>
</evidence>
<dbReference type="SMART" id="SM00320">
    <property type="entry name" value="WD40"/>
    <property type="match status" value="11"/>
</dbReference>
<evidence type="ECO:0000259" key="6">
    <source>
        <dbReference type="PROSITE" id="PS50222"/>
    </source>
</evidence>
<dbReference type="InterPro" id="IPR006708">
    <property type="entry name" value="Pex19"/>
</dbReference>
<dbReference type="PROSITE" id="PS50294">
    <property type="entry name" value="WD_REPEATS_REGION"/>
    <property type="match status" value="1"/>
</dbReference>
<dbReference type="Pfam" id="PF13499">
    <property type="entry name" value="EF-hand_7"/>
    <property type="match status" value="1"/>
</dbReference>
<dbReference type="PROSITE" id="PS50082">
    <property type="entry name" value="WD_REPEATS_2"/>
    <property type="match status" value="2"/>
</dbReference>
<dbReference type="InterPro" id="IPR038322">
    <property type="entry name" value="Pex19_C_sf"/>
</dbReference>
<name>A0ABR4MYE7_9FUNG</name>
<keyword evidence="8" id="KW-1185">Reference proteome</keyword>
<dbReference type="PANTHER" id="PTHR44324">
    <property type="entry name" value="WD40 REPEAT DOMAIN 95"/>
    <property type="match status" value="1"/>
</dbReference>
<dbReference type="PROSITE" id="PS00678">
    <property type="entry name" value="WD_REPEATS_1"/>
    <property type="match status" value="1"/>
</dbReference>
<evidence type="ECO:0000313" key="7">
    <source>
        <dbReference type="EMBL" id="KAL2912296.1"/>
    </source>
</evidence>
<dbReference type="SUPFAM" id="SSF50978">
    <property type="entry name" value="WD40 repeat-like"/>
    <property type="match status" value="2"/>
</dbReference>
<evidence type="ECO:0000256" key="2">
    <source>
        <dbReference type="ARBA" id="ARBA00022737"/>
    </source>
</evidence>
<feature type="repeat" description="WD" evidence="4">
    <location>
        <begin position="425"/>
        <end position="466"/>
    </location>
</feature>
<evidence type="ECO:0000313" key="8">
    <source>
        <dbReference type="Proteomes" id="UP001527925"/>
    </source>
</evidence>
<dbReference type="PROSITE" id="PS50222">
    <property type="entry name" value="EF_HAND_2"/>
    <property type="match status" value="2"/>
</dbReference>
<dbReference type="InterPro" id="IPR001680">
    <property type="entry name" value="WD40_rpt"/>
</dbReference>
<dbReference type="InterPro" id="IPR019775">
    <property type="entry name" value="WD40_repeat_CS"/>
</dbReference>
<dbReference type="Gene3D" id="2.130.10.10">
    <property type="entry name" value="YVTN repeat-like/Quinoprotein amine dehydrogenase"/>
    <property type="match status" value="3"/>
</dbReference>
<dbReference type="InterPro" id="IPR015943">
    <property type="entry name" value="WD40/YVTN_repeat-like_dom_sf"/>
</dbReference>
<comment type="caution">
    <text evidence="7">The sequence shown here is derived from an EMBL/GenBank/DDBJ whole genome shotgun (WGS) entry which is preliminary data.</text>
</comment>
<dbReference type="SUPFAM" id="SSF47473">
    <property type="entry name" value="EF-hand"/>
    <property type="match status" value="1"/>
</dbReference>
<dbReference type="Gene3D" id="1.10.238.10">
    <property type="entry name" value="EF-hand"/>
    <property type="match status" value="1"/>
</dbReference>
<dbReference type="PANTHER" id="PTHR44324:SF4">
    <property type="entry name" value="WD40 REPEAT DOMAIN 95"/>
    <property type="match status" value="1"/>
</dbReference>
<keyword evidence="1 4" id="KW-0853">WD repeat</keyword>
<keyword evidence="2" id="KW-0677">Repeat</keyword>
<dbReference type="Pfam" id="PF00400">
    <property type="entry name" value="WD40"/>
    <property type="match status" value="2"/>
</dbReference>
<dbReference type="InterPro" id="IPR002048">
    <property type="entry name" value="EF_hand_dom"/>
</dbReference>
<proteinExistence type="predicted"/>
<dbReference type="PROSITE" id="PS00018">
    <property type="entry name" value="EF_HAND_1"/>
    <property type="match status" value="1"/>
</dbReference>
<protein>
    <recommendedName>
        <fullName evidence="6">EF-hand domain-containing protein</fullName>
    </recommendedName>
</protein>
<feature type="compositionally biased region" description="Basic and acidic residues" evidence="5">
    <location>
        <begin position="32"/>
        <end position="42"/>
    </location>
</feature>
<dbReference type="Pfam" id="PF04614">
    <property type="entry name" value="Pex19"/>
    <property type="match status" value="1"/>
</dbReference>
<dbReference type="EMBL" id="JADGIZ020000071">
    <property type="protein sequence ID" value="KAL2912296.1"/>
    <property type="molecule type" value="Genomic_DNA"/>
</dbReference>
<sequence length="1333" mass="147541">MNAFPSGRDRTRHPAIAGSSLAGGSNTAARHAAREQDREPELHRKRRGIKFHANTDKVNVVKDPAIYRADREMNLAHFKELMQIFRKSSNNDTGTISIDDFKRAFAKVLGQGLTDEQMSILFMKIDANTDNAIDWDDFSTYMLLRAEGQKLMREQAETQLFDSESAHHPISTAHKDVVVRIQYIESLKRYMSCSREGTVCYWNDRLKLQRAYRNAGQPRNELTEGHKKAANAGPGTQHLRWIHDAVFMDNVNKIALASDDHQITIYDGTTLQKALCLDLQNVNVMTLDYWTDRENPNSTESMLLYGTDSGCVNVFTFNNDKMFKVGVRQKDQAEHIFLEKEGSTNKALKSWGSLWKRRAHGDWTVKVKYVPDLHAIISCSPDPRESLVVAIMDLNRRWQVHVLPVHKGVNAFAFCRFPVALITGGTGHDSPIVDITVNELNGQVISLSVDKDIKIWDIRKQQCLQTITDSVVHRPEDIISAIMFNPHARNVVTGTYALNAYYLKEQTAITDNPKSHDFPIRAVMYNSSFKQIVSGCDGSVVNVWDAFSGQKTFRFSEAHGKSEITAMAFDASGRRLVTDGTIKIWNFNNGQLMQELVKKDKTEVTGLAYIDMRESTYFVATGWNRKITMFTDDPDSLTLYPTFTWPDPSLKGSALGWHEDDILSMVFCPPNILATSSYDGEIVICNLHSGHVLHRLRPLGRDEKINPLKSRSIDKVVFLQERSGMREAASLVSTGSDGMIRFWNIFHGTLMFEVDGTESRSEGIFTMVTNSSNTLLFTGDALGWVCVFDIHETALNDDSPAAMPLVVSFRAHVRSVTSMDIIEGPDVLVTCSADCTIRMFSFKGEYIGIFGQSALWELGQPASYMHPTKPLDVMQAEAAAAEAAEARAALLNGQTEAFVKPRLAASAGVEEYADDESGPVSTSLFLSSQKSESFSHTALQGQARAEDAVNIASPKLPAIQRVNLLPSLTASNSVNRSSNPTNLAQDLAAASKPRRVRTPELLAKEYGSWYAKSQYARDTFTNRTKRKSNLLRPLNIGPGAGLRVYHRLQPYDLADTTDMAEDLDDILDGALDSFAAPVPPPVGSAPAAKPAAGAATDDAAADLEAEFLKMLTENMEHLLAQPDAAAAAAGGAQQAAAVDEAGAIKTLEELRTAFESLSADFQGQIAQTMSKLRESSEKAAAQVAEDAKAAEDPAMASMMRDLEQLMQSENFDDIFSGFLDQLTKKEFLYDPLKDLADRYPAWLEANRSQLSPADNDRFDGQLEAVREILSKYDSIQGEPNEEQNKEILELLNKASLIQSFGNPPEALMKEMAPGLETDADGLPKMPQGACNPM</sequence>
<feature type="domain" description="EF-hand" evidence="6">
    <location>
        <begin position="113"/>
        <end position="148"/>
    </location>
</feature>
<reference evidence="7 8" key="1">
    <citation type="submission" date="2023-09" db="EMBL/GenBank/DDBJ databases">
        <title>Pangenome analysis of Batrachochytrium dendrobatidis and related Chytrids.</title>
        <authorList>
            <person name="Yacoub M.N."/>
            <person name="Stajich J.E."/>
            <person name="James T.Y."/>
        </authorList>
    </citation>
    <scope>NUCLEOTIDE SEQUENCE [LARGE SCALE GENOMIC DNA]</scope>
    <source>
        <strain evidence="7 8">JEL0888</strain>
    </source>
</reference>
<feature type="domain" description="EF-hand" evidence="6">
    <location>
        <begin position="76"/>
        <end position="111"/>
    </location>
</feature>
<dbReference type="Gene3D" id="1.20.120.900">
    <property type="entry name" value="Pex19, mPTS binding domain"/>
    <property type="match status" value="1"/>
</dbReference>
<dbReference type="InterPro" id="IPR036322">
    <property type="entry name" value="WD40_repeat_dom_sf"/>
</dbReference>
<feature type="region of interest" description="Disordered" evidence="5">
    <location>
        <begin position="1"/>
        <end position="42"/>
    </location>
</feature>
<dbReference type="InterPro" id="IPR051242">
    <property type="entry name" value="WD-EF-hand_domain"/>
</dbReference>
<organism evidence="7 8">
    <name type="scientific">Polyrhizophydium stewartii</name>
    <dbReference type="NCBI Taxonomy" id="2732419"/>
    <lineage>
        <taxon>Eukaryota</taxon>
        <taxon>Fungi</taxon>
        <taxon>Fungi incertae sedis</taxon>
        <taxon>Chytridiomycota</taxon>
        <taxon>Chytridiomycota incertae sedis</taxon>
        <taxon>Chytridiomycetes</taxon>
        <taxon>Rhizophydiales</taxon>
        <taxon>Rhizophydiales incertae sedis</taxon>
        <taxon>Polyrhizophydium</taxon>
    </lineage>
</organism>
<accession>A0ABR4MYE7</accession>
<gene>
    <name evidence="7" type="ORF">HK105_208211</name>
</gene>
<evidence type="ECO:0000256" key="5">
    <source>
        <dbReference type="SAM" id="MobiDB-lite"/>
    </source>
</evidence>
<dbReference type="InterPro" id="IPR011992">
    <property type="entry name" value="EF-hand-dom_pair"/>
</dbReference>
<feature type="repeat" description="WD" evidence="4">
    <location>
        <begin position="513"/>
        <end position="554"/>
    </location>
</feature>